<dbReference type="InterPro" id="IPR039252">
    <property type="entry name" value="RALFL27"/>
</dbReference>
<dbReference type="PANTHER" id="PTHR39112">
    <property type="entry name" value="PROTEIN RALF-LIKE 27-RELATED"/>
    <property type="match status" value="1"/>
</dbReference>
<proteinExistence type="predicted"/>
<accession>A0A2G9G9I7</accession>
<dbReference type="Proteomes" id="UP000231279">
    <property type="component" value="Unassembled WGS sequence"/>
</dbReference>
<keyword evidence="1" id="KW-0732">Signal</keyword>
<feature type="chain" id="PRO_5013956976" description="Rapid ALkalinization Factor" evidence="1">
    <location>
        <begin position="25"/>
        <end position="117"/>
    </location>
</feature>
<comment type="caution">
    <text evidence="2">The sequence shown here is derived from an EMBL/GenBank/DDBJ whole genome shotgun (WGS) entry which is preliminary data.</text>
</comment>
<organism evidence="2 3">
    <name type="scientific">Handroanthus impetiginosus</name>
    <dbReference type="NCBI Taxonomy" id="429701"/>
    <lineage>
        <taxon>Eukaryota</taxon>
        <taxon>Viridiplantae</taxon>
        <taxon>Streptophyta</taxon>
        <taxon>Embryophyta</taxon>
        <taxon>Tracheophyta</taxon>
        <taxon>Spermatophyta</taxon>
        <taxon>Magnoliopsida</taxon>
        <taxon>eudicotyledons</taxon>
        <taxon>Gunneridae</taxon>
        <taxon>Pentapetalae</taxon>
        <taxon>asterids</taxon>
        <taxon>lamiids</taxon>
        <taxon>Lamiales</taxon>
        <taxon>Bignoniaceae</taxon>
        <taxon>Crescentiina</taxon>
        <taxon>Tabebuia alliance</taxon>
        <taxon>Handroanthus</taxon>
    </lineage>
</organism>
<dbReference type="AlphaFoldDB" id="A0A2G9G9I7"/>
<dbReference type="PANTHER" id="PTHR39112:SF1">
    <property type="entry name" value="PROTEIN RALF-LIKE 27"/>
    <property type="match status" value="1"/>
</dbReference>
<feature type="signal peptide" evidence="1">
    <location>
        <begin position="1"/>
        <end position="24"/>
    </location>
</feature>
<evidence type="ECO:0000313" key="3">
    <source>
        <dbReference type="Proteomes" id="UP000231279"/>
    </source>
</evidence>
<evidence type="ECO:0000256" key="1">
    <source>
        <dbReference type="SAM" id="SignalP"/>
    </source>
</evidence>
<dbReference type="EMBL" id="NKXS01006152">
    <property type="protein sequence ID" value="PIN01953.1"/>
    <property type="molecule type" value="Genomic_DNA"/>
</dbReference>
<gene>
    <name evidence="2" type="ORF">CDL12_25540</name>
</gene>
<name>A0A2G9G9I7_9LAMI</name>
<protein>
    <recommendedName>
        <fullName evidence="4">Rapid ALkalinization Factor</fullName>
    </recommendedName>
</protein>
<evidence type="ECO:0008006" key="4">
    <source>
        <dbReference type="Google" id="ProtNLM"/>
    </source>
</evidence>
<reference evidence="3" key="1">
    <citation type="journal article" date="2018" name="Gigascience">
        <title>Genome assembly of the Pink Ipe (Handroanthus impetiginosus, Bignoniaceae), a highly valued, ecologically keystone Neotropical timber forest tree.</title>
        <authorList>
            <person name="Silva-Junior O.B."/>
            <person name="Grattapaglia D."/>
            <person name="Novaes E."/>
            <person name="Collevatti R.G."/>
        </authorList>
    </citation>
    <scope>NUCLEOTIDE SEQUENCE [LARGE SCALE GENOMIC DNA]</scope>
    <source>
        <strain evidence="3">cv. UFG-1</strain>
    </source>
</reference>
<sequence>MKKVHTKQHPFLLALMLLFLTIIAQKGANSLATSPAPKVVDGCNATRIGDCLVDEEFLMESETSRRFLASSSPGPLNRGAFCNRNTYGSCLPNPNKFYKKRSCVYKNLCGRANSGGT</sequence>
<keyword evidence="3" id="KW-1185">Reference proteome</keyword>
<evidence type="ECO:0000313" key="2">
    <source>
        <dbReference type="EMBL" id="PIN01953.1"/>
    </source>
</evidence>
<dbReference type="OrthoDB" id="1303939at2759"/>